<feature type="coiled-coil region" evidence="1">
    <location>
        <begin position="115"/>
        <end position="203"/>
    </location>
</feature>
<dbReference type="AlphaFoldDB" id="I7ML36"/>
<dbReference type="RefSeq" id="XP_001021346.1">
    <property type="nucleotide sequence ID" value="XM_001021346.3"/>
</dbReference>
<keyword evidence="1" id="KW-0175">Coiled coil</keyword>
<keyword evidence="3" id="KW-1185">Reference proteome</keyword>
<dbReference type="GeneID" id="7829738"/>
<dbReference type="OrthoDB" id="303525at2759"/>
<evidence type="ECO:0000256" key="1">
    <source>
        <dbReference type="SAM" id="Coils"/>
    </source>
</evidence>
<protein>
    <submittedName>
        <fullName evidence="2">Uncharacterized protein</fullName>
    </submittedName>
</protein>
<dbReference type="Proteomes" id="UP000009168">
    <property type="component" value="Unassembled WGS sequence"/>
</dbReference>
<evidence type="ECO:0000313" key="2">
    <source>
        <dbReference type="EMBL" id="EAS01101.1"/>
    </source>
</evidence>
<dbReference type="EMBL" id="GG662605">
    <property type="protein sequence ID" value="EAS01101.1"/>
    <property type="molecule type" value="Genomic_DNA"/>
</dbReference>
<dbReference type="OMA" id="NIQHTIH"/>
<gene>
    <name evidence="2" type="ORF">TTHERM_00316540</name>
</gene>
<dbReference type="KEGG" id="tet:TTHERM_00316540"/>
<reference evidence="3" key="1">
    <citation type="journal article" date="2006" name="PLoS Biol.">
        <title>Macronuclear genome sequence of the ciliate Tetrahymena thermophila, a model eukaryote.</title>
        <authorList>
            <person name="Eisen J.A."/>
            <person name="Coyne R.S."/>
            <person name="Wu M."/>
            <person name="Wu D."/>
            <person name="Thiagarajan M."/>
            <person name="Wortman J.R."/>
            <person name="Badger J.H."/>
            <person name="Ren Q."/>
            <person name="Amedeo P."/>
            <person name="Jones K.M."/>
            <person name="Tallon L.J."/>
            <person name="Delcher A.L."/>
            <person name="Salzberg S.L."/>
            <person name="Silva J.C."/>
            <person name="Haas B.J."/>
            <person name="Majoros W.H."/>
            <person name="Farzad M."/>
            <person name="Carlton J.M."/>
            <person name="Smith R.K. Jr."/>
            <person name="Garg J."/>
            <person name="Pearlman R.E."/>
            <person name="Karrer K.M."/>
            <person name="Sun L."/>
            <person name="Manning G."/>
            <person name="Elde N.C."/>
            <person name="Turkewitz A.P."/>
            <person name="Asai D.J."/>
            <person name="Wilkes D.E."/>
            <person name="Wang Y."/>
            <person name="Cai H."/>
            <person name="Collins K."/>
            <person name="Stewart B.A."/>
            <person name="Lee S.R."/>
            <person name="Wilamowska K."/>
            <person name="Weinberg Z."/>
            <person name="Ruzzo W.L."/>
            <person name="Wloga D."/>
            <person name="Gaertig J."/>
            <person name="Frankel J."/>
            <person name="Tsao C.-C."/>
            <person name="Gorovsky M.A."/>
            <person name="Keeling P.J."/>
            <person name="Waller R.F."/>
            <person name="Patron N.J."/>
            <person name="Cherry J.M."/>
            <person name="Stover N.A."/>
            <person name="Krieger C.J."/>
            <person name="del Toro C."/>
            <person name="Ryder H.F."/>
            <person name="Williamson S.C."/>
            <person name="Barbeau R.A."/>
            <person name="Hamilton E.P."/>
            <person name="Orias E."/>
        </authorList>
    </citation>
    <scope>NUCLEOTIDE SEQUENCE [LARGE SCALE GENOMIC DNA]</scope>
    <source>
        <strain evidence="3">SB210</strain>
    </source>
</reference>
<evidence type="ECO:0000313" key="3">
    <source>
        <dbReference type="Proteomes" id="UP000009168"/>
    </source>
</evidence>
<sequence length="234" mass="27322">MYQQQPPYQKPSKQGGLYSLNLGQNNGPYLTKDIMITNHKSLQLLNGKDEVAKSAASILSGVGTSILNAPTVIYEPPDIYDERTQQFTNYDERYQSKLSASDSMNSVTQLIMERVSRAKESSKEYEELANEYKRDLENIQHTIHNNNINNIKEIQPMLREFHQRLKERLQEEKNENYKLQRELEQLNRDKLQLQQQLLFCSKRVQDLQKYTGILNVEPQYNEGSDDEDQESDND</sequence>
<accession>I7ML36</accession>
<name>I7ML36_TETTS</name>
<proteinExistence type="predicted"/>
<dbReference type="InParanoid" id="I7ML36"/>
<organism evidence="2 3">
    <name type="scientific">Tetrahymena thermophila (strain SB210)</name>
    <dbReference type="NCBI Taxonomy" id="312017"/>
    <lineage>
        <taxon>Eukaryota</taxon>
        <taxon>Sar</taxon>
        <taxon>Alveolata</taxon>
        <taxon>Ciliophora</taxon>
        <taxon>Intramacronucleata</taxon>
        <taxon>Oligohymenophorea</taxon>
        <taxon>Hymenostomatida</taxon>
        <taxon>Tetrahymenina</taxon>
        <taxon>Tetrahymenidae</taxon>
        <taxon>Tetrahymena</taxon>
    </lineage>
</organism>
<dbReference type="eggNOG" id="ENOG502SN0D">
    <property type="taxonomic scope" value="Eukaryota"/>
</dbReference>
<dbReference type="HOGENOM" id="CLU_1187078_0_0_1"/>